<dbReference type="SUPFAM" id="SSF54189">
    <property type="entry name" value="Ribosomal proteins S24e, L23 and L15e"/>
    <property type="match status" value="1"/>
</dbReference>
<evidence type="ECO:0000256" key="2">
    <source>
        <dbReference type="ARBA" id="ARBA00022980"/>
    </source>
</evidence>
<protein>
    <recommendedName>
        <fullName evidence="4">Large ribosomal subunit protein uL23m</fullName>
    </recommendedName>
</protein>
<organism evidence="5 6">
    <name type="scientific">Apophysomyces ossiformis</name>
    <dbReference type="NCBI Taxonomy" id="679940"/>
    <lineage>
        <taxon>Eukaryota</taxon>
        <taxon>Fungi</taxon>
        <taxon>Fungi incertae sedis</taxon>
        <taxon>Mucoromycota</taxon>
        <taxon>Mucoromycotina</taxon>
        <taxon>Mucoromycetes</taxon>
        <taxon>Mucorales</taxon>
        <taxon>Mucorineae</taxon>
        <taxon>Mucoraceae</taxon>
        <taxon>Apophysomyces</taxon>
    </lineage>
</organism>
<dbReference type="Gene3D" id="3.30.70.330">
    <property type="match status" value="1"/>
</dbReference>
<comment type="caution">
    <text evidence="5">The sequence shown here is derived from an EMBL/GenBank/DDBJ whole genome shotgun (WGS) entry which is preliminary data.</text>
</comment>
<dbReference type="GO" id="GO:0003735">
    <property type="term" value="F:structural constituent of ribosome"/>
    <property type="evidence" value="ECO:0007669"/>
    <property type="project" value="InterPro"/>
</dbReference>
<dbReference type="GO" id="GO:0032543">
    <property type="term" value="P:mitochondrial translation"/>
    <property type="evidence" value="ECO:0007669"/>
    <property type="project" value="TreeGrafter"/>
</dbReference>
<evidence type="ECO:0000313" key="5">
    <source>
        <dbReference type="EMBL" id="KAF7722693.1"/>
    </source>
</evidence>
<dbReference type="InterPro" id="IPR012678">
    <property type="entry name" value="Ribosomal_uL23/eL15/eS24_sf"/>
</dbReference>
<comment type="similarity">
    <text evidence="1">Belongs to the universal ribosomal protein uL23 family.</text>
</comment>
<accession>A0A8H7BHW6</accession>
<keyword evidence="6" id="KW-1185">Reference proteome</keyword>
<dbReference type="PANTHER" id="PTHR12059:SF5">
    <property type="entry name" value="LARGE RIBOSOMAL SUBUNIT PROTEIN UL23M"/>
    <property type="match status" value="1"/>
</dbReference>
<keyword evidence="2" id="KW-0689">Ribosomal protein</keyword>
<keyword evidence="3" id="KW-0687">Ribonucleoprotein</keyword>
<dbReference type="GO" id="GO:0005762">
    <property type="term" value="C:mitochondrial large ribosomal subunit"/>
    <property type="evidence" value="ECO:0007669"/>
    <property type="project" value="TreeGrafter"/>
</dbReference>
<evidence type="ECO:0000256" key="3">
    <source>
        <dbReference type="ARBA" id="ARBA00023274"/>
    </source>
</evidence>
<sequence>MATPFRQGLNKVYLPNIVFQMIRSPNLQPNQAAFRVPQNCNKFDIHSYLTNIYGVNVQEVRTMNYAAQFKRGPNGPRKIHSAYKKAVVTLDQPFQWPAEPEWCKVDIKQVDVQRVASMNKMKGWRIRLTEKQRENKQEVYDKIAARSEAEQKKK</sequence>
<dbReference type="EMBL" id="JABAYA010000182">
    <property type="protein sequence ID" value="KAF7722693.1"/>
    <property type="molecule type" value="Genomic_DNA"/>
</dbReference>
<dbReference type="InterPro" id="IPR013025">
    <property type="entry name" value="Ribosomal_uL23-like"/>
</dbReference>
<dbReference type="Proteomes" id="UP000605846">
    <property type="component" value="Unassembled WGS sequence"/>
</dbReference>
<proteinExistence type="inferred from homology"/>
<dbReference type="PANTHER" id="PTHR12059">
    <property type="entry name" value="RIBOSOMAL PROTEIN L23-RELATED"/>
    <property type="match status" value="1"/>
</dbReference>
<name>A0A8H7BHW6_9FUNG</name>
<dbReference type="OrthoDB" id="275582at2759"/>
<dbReference type="InterPro" id="IPR012677">
    <property type="entry name" value="Nucleotide-bd_a/b_plait_sf"/>
</dbReference>
<reference evidence="5" key="1">
    <citation type="submission" date="2020-01" db="EMBL/GenBank/DDBJ databases">
        <title>Genome Sequencing of Three Apophysomyces-Like Fungal Strains Confirms a Novel Fungal Genus in the Mucoromycota with divergent Burkholderia-like Endosymbiotic Bacteria.</title>
        <authorList>
            <person name="Stajich J.E."/>
            <person name="Macias A.M."/>
            <person name="Carter-House D."/>
            <person name="Lovett B."/>
            <person name="Kasson L.R."/>
            <person name="Berry K."/>
            <person name="Grigoriev I."/>
            <person name="Chang Y."/>
            <person name="Spatafora J."/>
            <person name="Kasson M.T."/>
        </authorList>
    </citation>
    <scope>NUCLEOTIDE SEQUENCE</scope>
    <source>
        <strain evidence="5">NRRL A-21654</strain>
    </source>
</reference>
<evidence type="ECO:0000256" key="1">
    <source>
        <dbReference type="ARBA" id="ARBA00006700"/>
    </source>
</evidence>
<dbReference type="AlphaFoldDB" id="A0A8H7BHW6"/>
<evidence type="ECO:0000313" key="6">
    <source>
        <dbReference type="Proteomes" id="UP000605846"/>
    </source>
</evidence>
<evidence type="ECO:0000256" key="4">
    <source>
        <dbReference type="ARBA" id="ARBA00039977"/>
    </source>
</evidence>
<dbReference type="Pfam" id="PF00276">
    <property type="entry name" value="Ribosomal_L23"/>
    <property type="match status" value="1"/>
</dbReference>
<gene>
    <name evidence="5" type="ORF">EC973_002856</name>
</gene>